<organism evidence="1 2">
    <name type="scientific">Gordonia humi</name>
    <dbReference type="NCBI Taxonomy" id="686429"/>
    <lineage>
        <taxon>Bacteria</taxon>
        <taxon>Bacillati</taxon>
        <taxon>Actinomycetota</taxon>
        <taxon>Actinomycetes</taxon>
        <taxon>Mycobacteriales</taxon>
        <taxon>Gordoniaceae</taxon>
        <taxon>Gordonia</taxon>
    </lineage>
</organism>
<dbReference type="EMBL" id="JACIFP010000001">
    <property type="protein sequence ID" value="MBB4133688.1"/>
    <property type="molecule type" value="Genomic_DNA"/>
</dbReference>
<protein>
    <submittedName>
        <fullName evidence="1">Uncharacterized protein</fullName>
    </submittedName>
</protein>
<evidence type="ECO:0000313" key="1">
    <source>
        <dbReference type="EMBL" id="MBB4133688.1"/>
    </source>
</evidence>
<dbReference type="Proteomes" id="UP000551501">
    <property type="component" value="Unassembled WGS sequence"/>
</dbReference>
<gene>
    <name evidence="1" type="ORF">BKA16_000240</name>
</gene>
<keyword evidence="2" id="KW-1185">Reference proteome</keyword>
<name>A0A840ETK5_9ACTN</name>
<sequence>MNAVVDAQRLIGHGRARAAVDLSTGKYLPQAEPAIAKALTYRQSEYQVRHPDWQPQQLGFEAFPYAGFSERLVTEMQNTVVDGDRRFLDRLDAASVHADLVDDRFVRSAIDRSGGPVALGLPASLTRIEQVQP</sequence>
<accession>A0A840ETK5</accession>
<comment type="caution">
    <text evidence="1">The sequence shown here is derived from an EMBL/GenBank/DDBJ whole genome shotgun (WGS) entry which is preliminary data.</text>
</comment>
<dbReference type="AlphaFoldDB" id="A0A840ETK5"/>
<reference evidence="1 2" key="1">
    <citation type="submission" date="2020-08" db="EMBL/GenBank/DDBJ databases">
        <title>Sequencing the genomes of 1000 actinobacteria strains.</title>
        <authorList>
            <person name="Klenk H.-P."/>
        </authorList>
    </citation>
    <scope>NUCLEOTIDE SEQUENCE [LARGE SCALE GENOMIC DNA]</scope>
    <source>
        <strain evidence="1 2">DSM 45298</strain>
    </source>
</reference>
<proteinExistence type="predicted"/>
<evidence type="ECO:0000313" key="2">
    <source>
        <dbReference type="Proteomes" id="UP000551501"/>
    </source>
</evidence>